<dbReference type="SUPFAM" id="SSF55874">
    <property type="entry name" value="ATPase domain of HSP90 chaperone/DNA topoisomerase II/histidine kinase"/>
    <property type="match status" value="1"/>
</dbReference>
<dbReference type="AlphaFoldDB" id="A0A051UAD3"/>
<feature type="transmembrane region" description="Helical" evidence="7">
    <location>
        <begin position="89"/>
        <end position="114"/>
    </location>
</feature>
<keyword evidence="5" id="KW-0902">Two-component regulatory system</keyword>
<evidence type="ECO:0000256" key="7">
    <source>
        <dbReference type="SAM" id="Phobius"/>
    </source>
</evidence>
<dbReference type="InterPro" id="IPR045975">
    <property type="entry name" value="DUF5931"/>
</dbReference>
<comment type="catalytic activity">
    <reaction evidence="1">
        <text>ATP + protein L-histidine = ADP + protein N-phospho-L-histidine.</text>
        <dbReference type="EC" id="2.7.13.3"/>
    </reaction>
</comment>
<dbReference type="InterPro" id="IPR036890">
    <property type="entry name" value="HATPase_C_sf"/>
</dbReference>
<evidence type="ECO:0000256" key="3">
    <source>
        <dbReference type="ARBA" id="ARBA00022679"/>
    </source>
</evidence>
<keyword evidence="7" id="KW-0472">Membrane</keyword>
<evidence type="ECO:0000256" key="6">
    <source>
        <dbReference type="SAM" id="MobiDB-lite"/>
    </source>
</evidence>
<feature type="region of interest" description="Disordered" evidence="6">
    <location>
        <begin position="375"/>
        <end position="401"/>
    </location>
</feature>
<feature type="domain" description="DUF5931" evidence="9">
    <location>
        <begin position="29"/>
        <end position="191"/>
    </location>
</feature>
<dbReference type="NCBIfam" id="NF047322">
    <property type="entry name" value="HK_morpho_MacS"/>
    <property type="match status" value="1"/>
</dbReference>
<evidence type="ECO:0000256" key="5">
    <source>
        <dbReference type="ARBA" id="ARBA00023012"/>
    </source>
</evidence>
<dbReference type="PATRIC" id="fig|1324261.3.peg.1563"/>
<dbReference type="EMBL" id="JLXW01000004">
    <property type="protein sequence ID" value="KBZ65531.1"/>
    <property type="molecule type" value="Genomic_DNA"/>
</dbReference>
<protein>
    <recommendedName>
        <fullName evidence="2">histidine kinase</fullName>
        <ecNumber evidence="2">2.7.13.3</ecNumber>
    </recommendedName>
</protein>
<dbReference type="GO" id="GO:0000160">
    <property type="term" value="P:phosphorelay signal transduction system"/>
    <property type="evidence" value="ECO:0007669"/>
    <property type="project" value="UniProtKB-KW"/>
</dbReference>
<dbReference type="PANTHER" id="PTHR24421:SF61">
    <property type="entry name" value="OXYGEN SENSOR HISTIDINE KINASE NREB"/>
    <property type="match status" value="1"/>
</dbReference>
<keyword evidence="4" id="KW-0418">Kinase</keyword>
<keyword evidence="7" id="KW-0812">Transmembrane</keyword>
<dbReference type="GO" id="GO:0004673">
    <property type="term" value="F:protein histidine kinase activity"/>
    <property type="evidence" value="ECO:0007669"/>
    <property type="project" value="UniProtKB-EC"/>
</dbReference>
<dbReference type="InterPro" id="IPR003594">
    <property type="entry name" value="HATPase_dom"/>
</dbReference>
<dbReference type="Pfam" id="PF19354">
    <property type="entry name" value="DUF5931"/>
    <property type="match status" value="1"/>
</dbReference>
<dbReference type="PRINTS" id="PR00344">
    <property type="entry name" value="BCTRLSENSOR"/>
</dbReference>
<evidence type="ECO:0000256" key="4">
    <source>
        <dbReference type="ARBA" id="ARBA00022777"/>
    </source>
</evidence>
<reference evidence="10 11" key="1">
    <citation type="submission" date="2014-04" db="EMBL/GenBank/DDBJ databases">
        <title>The Genome Sequence of Mycobacterium tuberculosis TKK-01-0051.</title>
        <authorList>
            <consortium name="The Broad Institute Genomics Platform"/>
            <consortium name="The Broad Institute Genome Sequencing Center for Infectious Disease"/>
            <person name="Earl A.M."/>
            <person name="Cohen K."/>
            <person name="Pym A."/>
            <person name="Bishai W."/>
            <person name="Maharaj K."/>
            <person name="Desjardins C."/>
            <person name="Abeel T."/>
            <person name="Young S."/>
            <person name="Zeng Q."/>
            <person name="Gargeya S."/>
            <person name="Abouelleil A."/>
            <person name="Alvarado L."/>
            <person name="Chapman S.B."/>
            <person name="Gainer-Dewar J."/>
            <person name="Goldberg J."/>
            <person name="Griggs A."/>
            <person name="Gujja S."/>
            <person name="Hansen M."/>
            <person name="Howarth C."/>
            <person name="Imamovic A."/>
            <person name="Larimer J."/>
            <person name="Murphy C."/>
            <person name="Naylor J."/>
            <person name="Pearson M."/>
            <person name="Poon T.W."/>
            <person name="Priest M."/>
            <person name="Roberts A."/>
            <person name="Saif S."/>
            <person name="Shea T."/>
            <person name="Sykes S."/>
            <person name="Wortman J."/>
            <person name="Nusbaum C."/>
            <person name="Birren B."/>
        </authorList>
    </citation>
    <scope>NUCLEOTIDE SEQUENCE [LARGE SCALE GENOMIC DNA]</scope>
    <source>
        <strain evidence="10 11">TKK-01-0051</strain>
    </source>
</reference>
<keyword evidence="7" id="KW-1133">Transmembrane helix</keyword>
<accession>A0A051UAD3</accession>
<comment type="caution">
    <text evidence="10">The sequence shown here is derived from an EMBL/GenBank/DDBJ whole genome shotgun (WGS) entry which is preliminary data.</text>
</comment>
<evidence type="ECO:0000259" key="8">
    <source>
        <dbReference type="Pfam" id="PF02518"/>
    </source>
</evidence>
<sequence>MANIRGRAAAGSSASMLTTMANHGPDPTTPLWRAAQVFRLLSCVYATGFQIAINPDLVRPVLGWALFAGLIGWSAACAFAYLRGFGRTPAWVLAELVVVVLLMCSNNLVASPHWAADNQTWPTTLWASNPTISAAIQFGPAGGMLTGLVVMATNFAVKNYFALNLGHNATVIIELAIGMAIGMAAQTARRAHDELQRAARLTAAVQERDRLSRQVHDGAIQVLALVAKKGHEIGGATAELADLASEQERALRRWLACADIDPDADGATVDVRALLRRRESDQVSISLPATPVPLGRWAATELDAAVGNALDNVVAHAGPDAHAFVLVEDLGDSVLVSVRDDGVGIAAGRLEEAARQGRLGIAQSIVGRLTSLGGSAEMRSEPGEGTEWELCVPRGEGSHGR</sequence>
<dbReference type="PANTHER" id="PTHR24421">
    <property type="entry name" value="NITRATE/NITRITE SENSOR PROTEIN NARX-RELATED"/>
    <property type="match status" value="1"/>
</dbReference>
<evidence type="ECO:0000313" key="11">
    <source>
        <dbReference type="Proteomes" id="UP000025947"/>
    </source>
</evidence>
<evidence type="ECO:0000259" key="9">
    <source>
        <dbReference type="Pfam" id="PF19354"/>
    </source>
</evidence>
<dbReference type="Proteomes" id="UP000025947">
    <property type="component" value="Unassembled WGS sequence"/>
</dbReference>
<dbReference type="InterPro" id="IPR050482">
    <property type="entry name" value="Sensor_HK_TwoCompSys"/>
</dbReference>
<dbReference type="Pfam" id="PF02518">
    <property type="entry name" value="HATPase_c"/>
    <property type="match status" value="1"/>
</dbReference>
<name>A0A051UAD3_9MYCO</name>
<evidence type="ECO:0000313" key="10">
    <source>
        <dbReference type="EMBL" id="KBZ65531.1"/>
    </source>
</evidence>
<keyword evidence="11" id="KW-1185">Reference proteome</keyword>
<feature type="domain" description="Histidine kinase/HSP90-like ATPase" evidence="8">
    <location>
        <begin position="301"/>
        <end position="394"/>
    </location>
</feature>
<gene>
    <name evidence="10" type="ORF">K875_01549</name>
</gene>
<feature type="transmembrane region" description="Helical" evidence="7">
    <location>
        <begin position="134"/>
        <end position="157"/>
    </location>
</feature>
<keyword evidence="3" id="KW-0808">Transferase</keyword>
<dbReference type="EC" id="2.7.13.3" evidence="2"/>
<evidence type="ECO:0000256" key="1">
    <source>
        <dbReference type="ARBA" id="ARBA00000085"/>
    </source>
</evidence>
<feature type="transmembrane region" description="Helical" evidence="7">
    <location>
        <begin position="61"/>
        <end position="82"/>
    </location>
</feature>
<feature type="transmembrane region" description="Helical" evidence="7">
    <location>
        <begin position="37"/>
        <end position="55"/>
    </location>
</feature>
<dbReference type="Gene3D" id="3.30.565.10">
    <property type="entry name" value="Histidine kinase-like ATPase, C-terminal domain"/>
    <property type="match status" value="1"/>
</dbReference>
<dbReference type="HOGENOM" id="CLU_042141_0_0_11"/>
<dbReference type="InterPro" id="IPR004358">
    <property type="entry name" value="Sig_transdc_His_kin-like_C"/>
</dbReference>
<feature type="transmembrane region" description="Helical" evidence="7">
    <location>
        <begin position="169"/>
        <end position="188"/>
    </location>
</feature>
<evidence type="ECO:0000256" key="2">
    <source>
        <dbReference type="ARBA" id="ARBA00012438"/>
    </source>
</evidence>
<organism evidence="10 11">
    <name type="scientific">Mycobacterium [tuberculosis] TKK-01-0051</name>
    <dbReference type="NCBI Taxonomy" id="1324261"/>
    <lineage>
        <taxon>Bacteria</taxon>
        <taxon>Bacillati</taxon>
        <taxon>Actinomycetota</taxon>
        <taxon>Actinomycetes</taxon>
        <taxon>Mycobacteriales</taxon>
        <taxon>Mycobacteriaceae</taxon>
        <taxon>Mycobacterium</taxon>
        <taxon>Mycobacterium avium complex (MAC)</taxon>
    </lineage>
</organism>
<proteinExistence type="predicted"/>